<evidence type="ECO:0000256" key="2">
    <source>
        <dbReference type="ARBA" id="ARBA00022741"/>
    </source>
</evidence>
<dbReference type="NCBIfam" id="TIGR02727">
    <property type="entry name" value="MTHFS_bact"/>
    <property type="match status" value="1"/>
</dbReference>
<dbReference type="InterPro" id="IPR037171">
    <property type="entry name" value="NagB/RpiA_transferase-like"/>
</dbReference>
<dbReference type="Proteomes" id="UP001501266">
    <property type="component" value="Unassembled WGS sequence"/>
</dbReference>
<dbReference type="PANTHER" id="PTHR23407:SF1">
    <property type="entry name" value="5-FORMYLTETRAHYDROFOLATE CYCLO-LIGASE"/>
    <property type="match status" value="1"/>
</dbReference>
<accession>A0ABN1YTV1</accession>
<comment type="catalytic activity">
    <reaction evidence="4">
        <text>(6S)-5-formyl-5,6,7,8-tetrahydrofolate + ATP = (6R)-5,10-methenyltetrahydrofolate + ADP + phosphate</text>
        <dbReference type="Rhea" id="RHEA:10488"/>
        <dbReference type="ChEBI" id="CHEBI:30616"/>
        <dbReference type="ChEBI" id="CHEBI:43474"/>
        <dbReference type="ChEBI" id="CHEBI:57455"/>
        <dbReference type="ChEBI" id="CHEBI:57457"/>
        <dbReference type="ChEBI" id="CHEBI:456216"/>
        <dbReference type="EC" id="6.3.3.2"/>
    </reaction>
</comment>
<evidence type="ECO:0000256" key="4">
    <source>
        <dbReference type="RuleBase" id="RU361279"/>
    </source>
</evidence>
<comment type="cofactor">
    <cofactor evidence="4">
        <name>Mg(2+)</name>
        <dbReference type="ChEBI" id="CHEBI:18420"/>
    </cofactor>
</comment>
<evidence type="ECO:0000256" key="3">
    <source>
        <dbReference type="ARBA" id="ARBA00022840"/>
    </source>
</evidence>
<sequence>MSEHEDAVEQAKRTLRRTLRTERAERGASFAAERAPGIAEHLQALTEALGARTISAYLSMPDEPDTRAFLRWAATRGIRVLLPIIRADGLLDWAEHDGTETIESTLGVPQPTTDALPPTALDDVDLMLIPATAAGRDGSRIGGGRGFFDKTIAAMAECPPVYAVVHDEELFDSVPHAAYDQPVDGVVTQSGFHTFSRS</sequence>
<evidence type="ECO:0000313" key="5">
    <source>
        <dbReference type="EMBL" id="GAA1421134.1"/>
    </source>
</evidence>
<dbReference type="SUPFAM" id="SSF100950">
    <property type="entry name" value="NagB/RpiA/CoA transferase-like"/>
    <property type="match status" value="1"/>
</dbReference>
<keyword evidence="2 4" id="KW-0547">Nucleotide-binding</keyword>
<proteinExistence type="inferred from homology"/>
<reference evidence="5 6" key="1">
    <citation type="journal article" date="2019" name="Int. J. Syst. Evol. Microbiol.">
        <title>The Global Catalogue of Microorganisms (GCM) 10K type strain sequencing project: providing services to taxonomists for standard genome sequencing and annotation.</title>
        <authorList>
            <consortium name="The Broad Institute Genomics Platform"/>
            <consortium name="The Broad Institute Genome Sequencing Center for Infectious Disease"/>
            <person name="Wu L."/>
            <person name="Ma J."/>
        </authorList>
    </citation>
    <scope>NUCLEOTIDE SEQUENCE [LARGE SCALE GENOMIC DNA]</scope>
    <source>
        <strain evidence="5 6">JCM 12398</strain>
    </source>
</reference>
<dbReference type="EC" id="6.3.3.2" evidence="4"/>
<organism evidence="5 6">
    <name type="scientific">Agrococcus citreus</name>
    <dbReference type="NCBI Taxonomy" id="84643"/>
    <lineage>
        <taxon>Bacteria</taxon>
        <taxon>Bacillati</taxon>
        <taxon>Actinomycetota</taxon>
        <taxon>Actinomycetes</taxon>
        <taxon>Micrococcales</taxon>
        <taxon>Microbacteriaceae</taxon>
        <taxon>Agrococcus</taxon>
    </lineage>
</organism>
<keyword evidence="6" id="KW-1185">Reference proteome</keyword>
<comment type="caution">
    <text evidence="5">The sequence shown here is derived from an EMBL/GenBank/DDBJ whole genome shotgun (WGS) entry which is preliminary data.</text>
</comment>
<dbReference type="InterPro" id="IPR002698">
    <property type="entry name" value="FTHF_cligase"/>
</dbReference>
<keyword evidence="4" id="KW-0479">Metal-binding</keyword>
<gene>
    <name evidence="5" type="ORF">GCM10009640_11540</name>
</gene>
<name>A0ABN1YTV1_9MICO</name>
<evidence type="ECO:0000313" key="6">
    <source>
        <dbReference type="Proteomes" id="UP001501266"/>
    </source>
</evidence>
<dbReference type="PANTHER" id="PTHR23407">
    <property type="entry name" value="ATPASE INHIBITOR/5-FORMYLTETRAHYDROFOLATE CYCLO-LIGASE"/>
    <property type="match status" value="1"/>
</dbReference>
<dbReference type="Pfam" id="PF01812">
    <property type="entry name" value="5-FTHF_cyc-lig"/>
    <property type="match status" value="1"/>
</dbReference>
<keyword evidence="3 4" id="KW-0067">ATP-binding</keyword>
<protein>
    <recommendedName>
        <fullName evidence="4">5-formyltetrahydrofolate cyclo-ligase</fullName>
        <ecNumber evidence="4">6.3.3.2</ecNumber>
    </recommendedName>
</protein>
<keyword evidence="4" id="KW-0460">Magnesium</keyword>
<comment type="similarity">
    <text evidence="1 4">Belongs to the 5-formyltetrahydrofolate cyclo-ligase family.</text>
</comment>
<dbReference type="RefSeq" id="WP_343918319.1">
    <property type="nucleotide sequence ID" value="NZ_BAAAKK010000003.1"/>
</dbReference>
<dbReference type="PIRSF" id="PIRSF006806">
    <property type="entry name" value="FTHF_cligase"/>
    <property type="match status" value="1"/>
</dbReference>
<dbReference type="InterPro" id="IPR024185">
    <property type="entry name" value="FTHF_cligase-like_sf"/>
</dbReference>
<evidence type="ECO:0000256" key="1">
    <source>
        <dbReference type="ARBA" id="ARBA00010638"/>
    </source>
</evidence>
<dbReference type="EMBL" id="BAAAKK010000003">
    <property type="protein sequence ID" value="GAA1421134.1"/>
    <property type="molecule type" value="Genomic_DNA"/>
</dbReference>
<dbReference type="Gene3D" id="3.40.50.10420">
    <property type="entry name" value="NagB/RpiA/CoA transferase-like"/>
    <property type="match status" value="1"/>
</dbReference>